<evidence type="ECO:0000313" key="3">
    <source>
        <dbReference type="Proteomes" id="UP001589608"/>
    </source>
</evidence>
<gene>
    <name evidence="2" type="ORF">ACFFTR_37740</name>
</gene>
<feature type="domain" description="DUF5753" evidence="1">
    <location>
        <begin position="40"/>
        <end position="219"/>
    </location>
</feature>
<comment type="caution">
    <text evidence="2">The sequence shown here is derived from an EMBL/GenBank/DDBJ whole genome shotgun (WGS) entry which is preliminary data.</text>
</comment>
<reference evidence="2 3" key="1">
    <citation type="submission" date="2024-09" db="EMBL/GenBank/DDBJ databases">
        <authorList>
            <person name="Sun Q."/>
            <person name="Mori K."/>
        </authorList>
    </citation>
    <scope>NUCLEOTIDE SEQUENCE [LARGE SCALE GENOMIC DNA]</scope>
    <source>
        <strain evidence="2 3">JCM 3307</strain>
    </source>
</reference>
<name>A0ABV5MJ01_9ACTN</name>
<protein>
    <submittedName>
        <fullName evidence="2">DUF5753 domain-containing protein</fullName>
    </submittedName>
</protein>
<dbReference type="RefSeq" id="WP_223093961.1">
    <property type="nucleotide sequence ID" value="NZ_CP061913.1"/>
</dbReference>
<keyword evidence="3" id="KW-1185">Reference proteome</keyword>
<dbReference type="EMBL" id="JBHMCA010000060">
    <property type="protein sequence ID" value="MFB9448853.1"/>
    <property type="molecule type" value="Genomic_DNA"/>
</dbReference>
<dbReference type="Proteomes" id="UP001589608">
    <property type="component" value="Unassembled WGS sequence"/>
</dbReference>
<dbReference type="InterPro" id="IPR043917">
    <property type="entry name" value="DUF5753"/>
</dbReference>
<accession>A0ABV5MJ01</accession>
<proteinExistence type="predicted"/>
<sequence>MTSTPVLIECAIISWVEHISTSGTGWWKAFADTVPDGYLALIEAEEEATEIVHFHPMFVPGLLQTEAYASALTESTSLKGVTHADVERLVRVRMLRQKTAFRAERPRRLTFVLDESCLHRPVGDPGVMCGQLEHLLELHGHPTVSLTVTPFGIGPHPGLLGPFLVLDYPDGADSVLCFEWQQGNTVVRGRPDLIQHYRTLVERLTQTDPTGSATEELLRSALRRAAAPVGGS</sequence>
<evidence type="ECO:0000259" key="1">
    <source>
        <dbReference type="Pfam" id="PF19054"/>
    </source>
</evidence>
<dbReference type="Pfam" id="PF19054">
    <property type="entry name" value="DUF5753"/>
    <property type="match status" value="1"/>
</dbReference>
<organism evidence="2 3">
    <name type="scientific">Dactylosporangium vinaceum</name>
    <dbReference type="NCBI Taxonomy" id="53362"/>
    <lineage>
        <taxon>Bacteria</taxon>
        <taxon>Bacillati</taxon>
        <taxon>Actinomycetota</taxon>
        <taxon>Actinomycetes</taxon>
        <taxon>Micromonosporales</taxon>
        <taxon>Micromonosporaceae</taxon>
        <taxon>Dactylosporangium</taxon>
    </lineage>
</organism>
<evidence type="ECO:0000313" key="2">
    <source>
        <dbReference type="EMBL" id="MFB9448853.1"/>
    </source>
</evidence>